<comment type="similarity">
    <text evidence="2 8">Belongs to the 4-toluene sulfonate uptake permease (TSUP) (TC 2.A.102) family.</text>
</comment>
<evidence type="ECO:0000256" key="2">
    <source>
        <dbReference type="ARBA" id="ARBA00009142"/>
    </source>
</evidence>
<evidence type="ECO:0000256" key="4">
    <source>
        <dbReference type="ARBA" id="ARBA00022475"/>
    </source>
</evidence>
<keyword evidence="6 8" id="KW-1133">Transmembrane helix</keyword>
<gene>
    <name evidence="9" type="ORF">HNQ97_004050</name>
</gene>
<dbReference type="Proteomes" id="UP000587524">
    <property type="component" value="Unassembled WGS sequence"/>
</dbReference>
<evidence type="ECO:0000256" key="6">
    <source>
        <dbReference type="ARBA" id="ARBA00022989"/>
    </source>
</evidence>
<keyword evidence="3" id="KW-0813">Transport</keyword>
<evidence type="ECO:0000256" key="7">
    <source>
        <dbReference type="ARBA" id="ARBA00023136"/>
    </source>
</evidence>
<feature type="transmembrane region" description="Helical" evidence="8">
    <location>
        <begin position="49"/>
        <end position="68"/>
    </location>
</feature>
<dbReference type="PANTHER" id="PTHR30269">
    <property type="entry name" value="TRANSMEMBRANE PROTEIN YFCA"/>
    <property type="match status" value="1"/>
</dbReference>
<feature type="transmembrane region" description="Helical" evidence="8">
    <location>
        <begin position="75"/>
        <end position="95"/>
    </location>
</feature>
<name>A0ABR6CAM0_9HYPH</name>
<evidence type="ECO:0000256" key="8">
    <source>
        <dbReference type="RuleBase" id="RU363041"/>
    </source>
</evidence>
<dbReference type="Pfam" id="PF01925">
    <property type="entry name" value="TauE"/>
    <property type="match status" value="1"/>
</dbReference>
<evidence type="ECO:0000313" key="10">
    <source>
        <dbReference type="Proteomes" id="UP000587524"/>
    </source>
</evidence>
<dbReference type="InterPro" id="IPR052017">
    <property type="entry name" value="TSUP"/>
</dbReference>
<reference evidence="9 10" key="1">
    <citation type="submission" date="2020-08" db="EMBL/GenBank/DDBJ databases">
        <title>Genomic Encyclopedia of Type Strains, Phase IV (KMG-IV): sequencing the most valuable type-strain genomes for metagenomic binning, comparative biology and taxonomic classification.</title>
        <authorList>
            <person name="Goeker M."/>
        </authorList>
    </citation>
    <scope>NUCLEOTIDE SEQUENCE [LARGE SCALE GENOMIC DNA]</scope>
    <source>
        <strain evidence="9 10">DSM 17455</strain>
    </source>
</reference>
<evidence type="ECO:0000256" key="5">
    <source>
        <dbReference type="ARBA" id="ARBA00022692"/>
    </source>
</evidence>
<keyword evidence="5 8" id="KW-0812">Transmembrane</keyword>
<proteinExistence type="inferred from homology"/>
<protein>
    <recommendedName>
        <fullName evidence="8">Probable membrane transporter protein</fullName>
    </recommendedName>
</protein>
<feature type="transmembrane region" description="Helical" evidence="8">
    <location>
        <begin position="171"/>
        <end position="188"/>
    </location>
</feature>
<dbReference type="InterPro" id="IPR002781">
    <property type="entry name" value="TM_pro_TauE-like"/>
</dbReference>
<feature type="transmembrane region" description="Helical" evidence="8">
    <location>
        <begin position="195"/>
        <end position="213"/>
    </location>
</feature>
<sequence length="244" mass="25433">MFQNLMNLPIASVVAIVAVAGLVRGVTGFGGAMFMAPPLSLLVGPVQAVLYALFLESIAVLAIIRSIWPRLNPRTLAFVGIPALLSAPVGGLLLTILDANIIRYLIATTVVIFSLLLMVGFRYDGPPRGTTSAILGGFSGVLFGATSMGGPPVILYLLSGPDHHDVTRANLVAYVSAVSAAALVLPWYGGALTAAVTLNALALAAPYLLGIWLGSHCFSFLSEKLFRRTVLGFMLLSGLVALLG</sequence>
<organism evidence="9 10">
    <name type="scientific">Aminobacter ciceronei</name>
    <dbReference type="NCBI Taxonomy" id="150723"/>
    <lineage>
        <taxon>Bacteria</taxon>
        <taxon>Pseudomonadati</taxon>
        <taxon>Pseudomonadota</taxon>
        <taxon>Alphaproteobacteria</taxon>
        <taxon>Hyphomicrobiales</taxon>
        <taxon>Phyllobacteriaceae</taxon>
        <taxon>Aminobacter</taxon>
    </lineage>
</organism>
<evidence type="ECO:0000313" key="9">
    <source>
        <dbReference type="EMBL" id="MBA9022040.1"/>
    </source>
</evidence>
<keyword evidence="7 8" id="KW-0472">Membrane</keyword>
<feature type="transmembrane region" description="Helical" evidence="8">
    <location>
        <begin position="133"/>
        <end position="159"/>
    </location>
</feature>
<keyword evidence="4 8" id="KW-1003">Cell membrane</keyword>
<feature type="transmembrane region" description="Helical" evidence="8">
    <location>
        <begin position="225"/>
        <end position="243"/>
    </location>
</feature>
<dbReference type="PANTHER" id="PTHR30269:SF37">
    <property type="entry name" value="MEMBRANE TRANSPORTER PROTEIN"/>
    <property type="match status" value="1"/>
</dbReference>
<comment type="caution">
    <text evidence="9">The sequence shown here is derived from an EMBL/GenBank/DDBJ whole genome shotgun (WGS) entry which is preliminary data.</text>
</comment>
<dbReference type="EMBL" id="JACJHZ010000020">
    <property type="protein sequence ID" value="MBA9022040.1"/>
    <property type="molecule type" value="Genomic_DNA"/>
</dbReference>
<keyword evidence="10" id="KW-1185">Reference proteome</keyword>
<accession>A0ABR6CAM0</accession>
<evidence type="ECO:0000256" key="1">
    <source>
        <dbReference type="ARBA" id="ARBA00004651"/>
    </source>
</evidence>
<comment type="subcellular location">
    <subcellularLocation>
        <location evidence="1 8">Cell membrane</location>
        <topology evidence="1 8">Multi-pass membrane protein</topology>
    </subcellularLocation>
</comment>
<dbReference type="RefSeq" id="WP_154385787.1">
    <property type="nucleotide sequence ID" value="NZ_JACJHY010000020.1"/>
</dbReference>
<feature type="transmembrane region" description="Helical" evidence="8">
    <location>
        <begin position="101"/>
        <end position="121"/>
    </location>
</feature>
<evidence type="ECO:0000256" key="3">
    <source>
        <dbReference type="ARBA" id="ARBA00022448"/>
    </source>
</evidence>